<dbReference type="EMBL" id="AP019416">
    <property type="protein sequence ID" value="BBI47740.1"/>
    <property type="molecule type" value="Genomic_DNA"/>
</dbReference>
<evidence type="ECO:0000313" key="3">
    <source>
        <dbReference type="EMBL" id="BBI47740.1"/>
    </source>
</evidence>
<dbReference type="Proteomes" id="UP000289555">
    <property type="component" value="Chromosome"/>
</dbReference>
<feature type="domain" description="Ribonucleotide reductase large subunit N-terminal" evidence="2">
    <location>
        <begin position="9"/>
        <end position="76"/>
    </location>
</feature>
<dbReference type="Pfam" id="PF00317">
    <property type="entry name" value="Ribonuc_red_lgN"/>
    <property type="match status" value="1"/>
</dbReference>
<accession>A0ABM7GBD8</accession>
<proteinExistence type="predicted"/>
<sequence length="82" mass="9231">MFPCRPPSREIWDAKYRLKDRHSQPVDQDVGATFERVARALAAVEGDKAEEWLPKFRWALENGAIPAGRILSNAGLSPISLR</sequence>
<reference evidence="4" key="1">
    <citation type="journal article" date="2019" name="Microbiol. Resour. Announc.">
        <title>Complete Genome Sequence of Halomonas olivaria, a Moderately Halophilic Bacterium Isolated from Olive Processing Effluents, Obtained by Nanopore Sequencing.</title>
        <authorList>
            <person name="Nagata S."/>
            <person name="Ii K.M."/>
            <person name="Tsukimi T."/>
            <person name="Miura M.C."/>
            <person name="Galipon J."/>
            <person name="Arakawa K."/>
        </authorList>
    </citation>
    <scope>NUCLEOTIDE SEQUENCE [LARGE SCALE GENOMIC DNA]</scope>
    <source>
        <strain evidence="4">TYRC17</strain>
    </source>
</reference>
<keyword evidence="1" id="KW-0215">Deoxyribonucleotide synthesis</keyword>
<dbReference type="InterPro" id="IPR013509">
    <property type="entry name" value="RNR_lsu_N"/>
</dbReference>
<keyword evidence="4" id="KW-1185">Reference proteome</keyword>
<dbReference type="SUPFAM" id="SSF51998">
    <property type="entry name" value="PFL-like glycyl radical enzymes"/>
    <property type="match status" value="1"/>
</dbReference>
<name>A0ABM7GBD8_9GAMM</name>
<evidence type="ECO:0000313" key="4">
    <source>
        <dbReference type="Proteomes" id="UP000289555"/>
    </source>
</evidence>
<organism evidence="3 4">
    <name type="scientific">Vreelandella olivaria</name>
    <dbReference type="NCBI Taxonomy" id="390919"/>
    <lineage>
        <taxon>Bacteria</taxon>
        <taxon>Pseudomonadati</taxon>
        <taxon>Pseudomonadota</taxon>
        <taxon>Gammaproteobacteria</taxon>
        <taxon>Oceanospirillales</taxon>
        <taxon>Halomonadaceae</taxon>
        <taxon>Vreelandella</taxon>
    </lineage>
</organism>
<gene>
    <name evidence="3" type="ORF">HORIV_01610</name>
</gene>
<evidence type="ECO:0000256" key="1">
    <source>
        <dbReference type="ARBA" id="ARBA00023116"/>
    </source>
</evidence>
<protein>
    <recommendedName>
        <fullName evidence="2">Ribonucleotide reductase large subunit N-terminal domain-containing protein</fullName>
    </recommendedName>
</protein>
<evidence type="ECO:0000259" key="2">
    <source>
        <dbReference type="Pfam" id="PF00317"/>
    </source>
</evidence>